<keyword evidence="4" id="KW-1185">Reference proteome</keyword>
<accession>A0A5B7ST52</accession>
<dbReference type="OrthoDB" id="190957at2"/>
<dbReference type="AlphaFoldDB" id="A0A5B7ST52"/>
<dbReference type="Gene3D" id="2.60.120.560">
    <property type="entry name" value="Exo-inulinase, domain 1"/>
    <property type="match status" value="1"/>
</dbReference>
<evidence type="ECO:0000313" key="4">
    <source>
        <dbReference type="Proteomes" id="UP000310017"/>
    </source>
</evidence>
<organism evidence="3 4">
    <name type="scientific">Aggregatimonas sangjinii</name>
    <dbReference type="NCBI Taxonomy" id="2583587"/>
    <lineage>
        <taxon>Bacteria</taxon>
        <taxon>Pseudomonadati</taxon>
        <taxon>Bacteroidota</taxon>
        <taxon>Flavobacteriia</taxon>
        <taxon>Flavobacteriales</taxon>
        <taxon>Flavobacteriaceae</taxon>
        <taxon>Aggregatimonas</taxon>
    </lineage>
</organism>
<dbReference type="GO" id="GO:0016787">
    <property type="term" value="F:hydrolase activity"/>
    <property type="evidence" value="ECO:0007669"/>
    <property type="project" value="InterPro"/>
</dbReference>
<keyword evidence="1" id="KW-0732">Signal</keyword>
<dbReference type="Pfam" id="PF06439">
    <property type="entry name" value="3keto-disac_hyd"/>
    <property type="match status" value="1"/>
</dbReference>
<proteinExistence type="predicted"/>
<feature type="domain" description="3-keto-alpha-glucoside-1,2-lyase/3-keto-2-hydroxy-glucal hydratase" evidence="2">
    <location>
        <begin position="142"/>
        <end position="307"/>
    </location>
</feature>
<name>A0A5B7ST52_9FLAO</name>
<feature type="chain" id="PRO_5022984470" evidence="1">
    <location>
        <begin position="24"/>
        <end position="312"/>
    </location>
</feature>
<dbReference type="Proteomes" id="UP000310017">
    <property type="component" value="Chromosome"/>
</dbReference>
<sequence length="312" mass="34612">MNIKSKLSGVVLLLFVTVFSTIAAQDTKSLEGTWDMVIFQEGKELPSWLEIKHSGVNTLVGRFVYAFGSARPISEVKLNDETFRFSIPRQWEPQGQDMEFEGMRDGDGLKGTMVYTDGKKYDWTATRAPKLIYVEDPKWGEPIALFNGSDLTGWKALGENQWIVEDGVLKSPKSGANLVSEKEFKDFKVHVEFQVPEGSNSGFYLRGRYEVQITDDFGKDPSSVLFGGVYGFLIPNEMAAKPAGEWQFYDITLIGRRVTVVANGQTIINEQNIPGITGGALDSKEGEPGPFLIQGDHGPVSFRAITVIPRVD</sequence>
<dbReference type="KEGG" id="asag:FGM00_08805"/>
<evidence type="ECO:0000256" key="1">
    <source>
        <dbReference type="SAM" id="SignalP"/>
    </source>
</evidence>
<dbReference type="InterPro" id="IPR010496">
    <property type="entry name" value="AL/BT2_dom"/>
</dbReference>
<feature type="signal peptide" evidence="1">
    <location>
        <begin position="1"/>
        <end position="23"/>
    </location>
</feature>
<reference evidence="3 4" key="1">
    <citation type="submission" date="2019-05" db="EMBL/GenBank/DDBJ databases">
        <title>Genome sequencing of F202Z8.</title>
        <authorList>
            <person name="Kwon Y.M."/>
        </authorList>
    </citation>
    <scope>NUCLEOTIDE SEQUENCE [LARGE SCALE GENOMIC DNA]</scope>
    <source>
        <strain evidence="3 4">F202Z8</strain>
    </source>
</reference>
<gene>
    <name evidence="3" type="ORF">FGM00_08805</name>
</gene>
<dbReference type="EMBL" id="CP040710">
    <property type="protein sequence ID" value="QCX00203.1"/>
    <property type="molecule type" value="Genomic_DNA"/>
</dbReference>
<evidence type="ECO:0000313" key="3">
    <source>
        <dbReference type="EMBL" id="QCX00203.1"/>
    </source>
</evidence>
<evidence type="ECO:0000259" key="2">
    <source>
        <dbReference type="Pfam" id="PF06439"/>
    </source>
</evidence>
<dbReference type="RefSeq" id="WP_138852549.1">
    <property type="nucleotide sequence ID" value="NZ_CP040710.1"/>
</dbReference>
<protein>
    <submittedName>
        <fullName evidence="3">DUF1080 domain-containing protein</fullName>
    </submittedName>
</protein>